<evidence type="ECO:0000259" key="4">
    <source>
        <dbReference type="PROSITE" id="PS50222"/>
    </source>
</evidence>
<dbReference type="PANTHER" id="PTHR23354">
    <property type="entry name" value="NUCLEOLAR PROTEIN 7/ESTROGEN RECEPTOR COACTIVATOR-RELATED"/>
    <property type="match status" value="1"/>
</dbReference>
<dbReference type="InterPro" id="IPR018247">
    <property type="entry name" value="EF_Hand_1_Ca_BS"/>
</dbReference>
<feature type="compositionally biased region" description="Acidic residues" evidence="3">
    <location>
        <begin position="1531"/>
        <end position="1541"/>
    </location>
</feature>
<feature type="coiled-coil region" evidence="2">
    <location>
        <begin position="269"/>
        <end position="296"/>
    </location>
</feature>
<dbReference type="GO" id="GO:0005509">
    <property type="term" value="F:calcium ion binding"/>
    <property type="evidence" value="ECO:0007669"/>
    <property type="project" value="InterPro"/>
</dbReference>
<feature type="domain" description="TLDc" evidence="5">
    <location>
        <begin position="1123"/>
        <end position="1300"/>
    </location>
</feature>
<keyword evidence="1" id="KW-0106">Calcium</keyword>
<name>A0A813M5Q5_9BILA</name>
<protein>
    <submittedName>
        <fullName evidence="6">Uncharacterized protein</fullName>
    </submittedName>
</protein>
<evidence type="ECO:0000259" key="5">
    <source>
        <dbReference type="PROSITE" id="PS51886"/>
    </source>
</evidence>
<evidence type="ECO:0000256" key="1">
    <source>
        <dbReference type="ARBA" id="ARBA00022837"/>
    </source>
</evidence>
<feature type="domain" description="EF-hand" evidence="4">
    <location>
        <begin position="998"/>
        <end position="1033"/>
    </location>
</feature>
<feature type="region of interest" description="Disordered" evidence="3">
    <location>
        <begin position="1486"/>
        <end position="1602"/>
    </location>
</feature>
<feature type="compositionally biased region" description="Acidic residues" evidence="3">
    <location>
        <begin position="1549"/>
        <end position="1560"/>
    </location>
</feature>
<dbReference type="SMART" id="SM00054">
    <property type="entry name" value="EFh"/>
    <property type="match status" value="5"/>
</dbReference>
<evidence type="ECO:0000313" key="7">
    <source>
        <dbReference type="Proteomes" id="UP000663879"/>
    </source>
</evidence>
<feature type="coiled-coil region" evidence="2">
    <location>
        <begin position="573"/>
        <end position="628"/>
    </location>
</feature>
<accession>A0A813M5Q5</accession>
<organism evidence="6 7">
    <name type="scientific">Brachionus calyciflorus</name>
    <dbReference type="NCBI Taxonomy" id="104777"/>
    <lineage>
        <taxon>Eukaryota</taxon>
        <taxon>Metazoa</taxon>
        <taxon>Spiralia</taxon>
        <taxon>Gnathifera</taxon>
        <taxon>Rotifera</taxon>
        <taxon>Eurotatoria</taxon>
        <taxon>Monogononta</taxon>
        <taxon>Pseudotrocha</taxon>
        <taxon>Ploima</taxon>
        <taxon>Brachionidae</taxon>
        <taxon>Brachionus</taxon>
    </lineage>
</organism>
<feature type="compositionally biased region" description="Polar residues" evidence="3">
    <location>
        <begin position="1486"/>
        <end position="1500"/>
    </location>
</feature>
<dbReference type="InterPro" id="IPR002048">
    <property type="entry name" value="EF_hand_dom"/>
</dbReference>
<dbReference type="EMBL" id="CAJNOC010000142">
    <property type="protein sequence ID" value="CAF0718748.1"/>
    <property type="molecule type" value="Genomic_DNA"/>
</dbReference>
<feature type="compositionally biased region" description="Acidic residues" evidence="3">
    <location>
        <begin position="1507"/>
        <end position="1523"/>
    </location>
</feature>
<keyword evidence="2" id="KW-0175">Coiled coil</keyword>
<reference evidence="6" key="1">
    <citation type="submission" date="2021-02" db="EMBL/GenBank/DDBJ databases">
        <authorList>
            <person name="Nowell W R."/>
        </authorList>
    </citation>
    <scope>NUCLEOTIDE SEQUENCE</scope>
    <source>
        <strain evidence="6">Ploen Becks lab</strain>
    </source>
</reference>
<dbReference type="PANTHER" id="PTHR23354:SF122">
    <property type="entry name" value="GTPASE-ACTIVATING PROTEIN SKYWALKER"/>
    <property type="match status" value="1"/>
</dbReference>
<sequence>MPGDFVTVKNLKNGIAFEKLNVLVNSLINVRNENVIKYPVNIKLSLEKVKNALDELLGGKNSIADVILSENLFSQILSQEAKSSLNCAKKIQSLVKNELLKKPIIIVTSLNESILVLIILPKEFQDFYSSHNGPVIYSIDPWTGTRNLLDLTQNKLLQGYLLNGSKGNGIGEIFKPNIEILENVSSVDKCKNLEDSGWLVIYYCLMVIRDGNDKFLNEKLNWSSIDIDAIKTILVAHVEIFSKIEKEKVVHFKPKYDLHKLTQVEEDLLSLYHERKQEIQRKIDNLNELCIEEQLKKLIDDEIALKKSCEIMSNEISEIEKVIKDGESLLSLNKNDKTIEERFQKFITGEERRILEMKIDKKSEKSKESILMHNENERTKIYKNQLEQLENDLKIEDDKIVQNKAKIEEIFQKISLKQSEIKQIESNIEKNKNNLAQLETNGKNYEQEETLLKNIQSELNQINVDHKFDLLINRLLKSDIECDKNQIKSIENNLKKCNDNIQNLTSSLNDYGIKLEKNNERISDLRVLIDNRNSKISGLNSDVSKANSTINSMVTEKNEKTGFFSSWWHSNRLKELENLIDEWERKRNGYNSSINENNKEINSFKTEIDSLENSNNKLRSDKVRDENSLNTEKNQRQGFINTLKSTKDELVKKYIEKIQTVSKQKLDNNISIQTNKKNDGDFKESITRIEKEILRLNKEHENVELSLGINHSTRMNILQEINKIKANLQNTEFMKQNKEPVKVQPKDVLLQNKLIDSQIITDQQYEQLLDDPSVCMKIDNQYQKFKLLYRASRDGFDSKKFHELCDGKSNTLVFIKTINSRIFGGFTGASWSTTDGFKDDPYAFIFSLANSQNKQTIIKCSDSANAIYCDKNNGPCFGDGDIKITNMSNINEKSESVLGYTYGEELFEYRSQESMTFLAGSQNFQVQDIEVFCKDFYQLTQSELNSFAQMAKKDYQTILQSYETFHTLAVNGKISLPSFINFLVNMIHVFKNKEELKNMKSLFTFIFHHFDEDHSGELEFNEFIKCFCIFDNKNKQDMPSLFLEICFDYADKDKSQTLDIDELNDLFNQFPLMFKKNQQIKSFMRKLERKKVKVLTKEEFLSVLEENKKLSLSFDESDLLDKSLIDSVIIENNHQFNDLVSLCKMENQKFKLIYRASRDGFKSEDFHQKCDNHANTLTIIKTVNSAVFGGYSSAAWSSDEEFRLGKVSFLFSLLNNRNEKKLIECENHENAIKCSKEYGPCFGQNDLLITSSSNLNEKSCSVLGKSYGSSMFEAESKDVVNFLADSEFFQVEEIEVFVKVYPSLNKNEISYIEKEYGIPNEEILNFYHYFHAIAINGEMDIDKFLSLISEEFDCKLDNEICLFMKNIMLYFDEDKTGKLSFNDFLKCLTVLDFESDKFFKFLFDFADKDKNQKLDENEIKEIFTNMPKIILDGNGLEIALRKLAKKNNKNKFLDKDEFLKIVHKIKYNCNKKNEEMFYNIENSQYEENDNSKSTNGNYGESSSDSDQSTDDDAVTEDDEDTDDDKWTYDDAVTEDDEDTDDDKWTYDESTGDNIDDDDDGTSNGEDGTNDEGTDDSQRTDVSKNTNDNEDYEAESSYNDESN</sequence>
<dbReference type="SMART" id="SM00584">
    <property type="entry name" value="TLDc"/>
    <property type="match status" value="2"/>
</dbReference>
<dbReference type="InterPro" id="IPR011992">
    <property type="entry name" value="EF-hand-dom_pair"/>
</dbReference>
<feature type="domain" description="EF-hand" evidence="4">
    <location>
        <begin position="1038"/>
        <end position="1073"/>
    </location>
</feature>
<dbReference type="PROSITE" id="PS50222">
    <property type="entry name" value="EF_HAND_2"/>
    <property type="match status" value="3"/>
</dbReference>
<feature type="domain" description="TLDc" evidence="5">
    <location>
        <begin position="758"/>
        <end position="935"/>
    </location>
</feature>
<feature type="domain" description="EF-hand" evidence="4">
    <location>
        <begin position="1394"/>
        <end position="1429"/>
    </location>
</feature>
<dbReference type="Gene3D" id="1.10.238.10">
    <property type="entry name" value="EF-hand"/>
    <property type="match status" value="2"/>
</dbReference>
<dbReference type="OrthoDB" id="25620at2759"/>
<evidence type="ECO:0000256" key="2">
    <source>
        <dbReference type="SAM" id="Coils"/>
    </source>
</evidence>
<dbReference type="SUPFAM" id="SSF47473">
    <property type="entry name" value="EF-hand"/>
    <property type="match status" value="2"/>
</dbReference>
<evidence type="ECO:0000256" key="3">
    <source>
        <dbReference type="SAM" id="MobiDB-lite"/>
    </source>
</evidence>
<dbReference type="PROSITE" id="PS51886">
    <property type="entry name" value="TLDC"/>
    <property type="match status" value="2"/>
</dbReference>
<gene>
    <name evidence="6" type="ORF">OXX778_LOCUS1978</name>
</gene>
<comment type="caution">
    <text evidence="6">The sequence shown here is derived from an EMBL/GenBank/DDBJ whole genome shotgun (WGS) entry which is preliminary data.</text>
</comment>
<dbReference type="Proteomes" id="UP000663879">
    <property type="component" value="Unassembled WGS sequence"/>
</dbReference>
<dbReference type="InterPro" id="IPR006571">
    <property type="entry name" value="TLDc_dom"/>
</dbReference>
<dbReference type="PROSITE" id="PS00018">
    <property type="entry name" value="EF_HAND_1"/>
    <property type="match status" value="3"/>
</dbReference>
<proteinExistence type="predicted"/>
<dbReference type="Pfam" id="PF07534">
    <property type="entry name" value="TLD"/>
    <property type="match status" value="2"/>
</dbReference>
<feature type="coiled-coil region" evidence="2">
    <location>
        <begin position="372"/>
        <end position="507"/>
    </location>
</feature>
<keyword evidence="7" id="KW-1185">Reference proteome</keyword>
<dbReference type="Gene3D" id="1.10.287.1490">
    <property type="match status" value="1"/>
</dbReference>
<evidence type="ECO:0000313" key="6">
    <source>
        <dbReference type="EMBL" id="CAF0718748.1"/>
    </source>
</evidence>